<dbReference type="InterPro" id="IPR000571">
    <property type="entry name" value="Znf_CCCH"/>
</dbReference>
<evidence type="ECO:0000256" key="8">
    <source>
        <dbReference type="SAM" id="MobiDB-lite"/>
    </source>
</evidence>
<evidence type="ECO:0000256" key="3">
    <source>
        <dbReference type="ARBA" id="ARBA00022737"/>
    </source>
</evidence>
<dbReference type="EMBL" id="OZ020101">
    <property type="protein sequence ID" value="CAK9275129.1"/>
    <property type="molecule type" value="Genomic_DNA"/>
</dbReference>
<dbReference type="PROSITE" id="PS50294">
    <property type="entry name" value="WD_REPEATS_REGION"/>
    <property type="match status" value="2"/>
</dbReference>
<feature type="compositionally biased region" description="Gly residues" evidence="8">
    <location>
        <begin position="91"/>
        <end position="102"/>
    </location>
</feature>
<feature type="compositionally biased region" description="Polar residues" evidence="8">
    <location>
        <begin position="67"/>
        <end position="84"/>
    </location>
</feature>
<dbReference type="InterPro" id="IPR036855">
    <property type="entry name" value="Znf_CCCH_sf"/>
</dbReference>
<dbReference type="Gene3D" id="3.30.1370.210">
    <property type="match status" value="1"/>
</dbReference>
<feature type="zinc finger region" description="C3H1-type" evidence="7">
    <location>
        <begin position="30"/>
        <end position="57"/>
    </location>
</feature>
<dbReference type="InterPro" id="IPR020472">
    <property type="entry name" value="WD40_PAC1"/>
</dbReference>
<dbReference type="InterPro" id="IPR015943">
    <property type="entry name" value="WD40/YVTN_repeat-like_dom_sf"/>
</dbReference>
<dbReference type="PROSITE" id="PS50082">
    <property type="entry name" value="WD_REPEATS_2"/>
    <property type="match status" value="3"/>
</dbReference>
<keyword evidence="11" id="KW-1185">Reference proteome</keyword>
<proteinExistence type="predicted"/>
<dbReference type="Proteomes" id="UP001497444">
    <property type="component" value="Chromosome 6"/>
</dbReference>
<feature type="domain" description="C3H1-type" evidence="9">
    <location>
        <begin position="110"/>
        <end position="137"/>
    </location>
</feature>
<dbReference type="Pfam" id="PF00400">
    <property type="entry name" value="WD40"/>
    <property type="match status" value="4"/>
</dbReference>
<feature type="repeat" description="WD" evidence="6">
    <location>
        <begin position="272"/>
        <end position="311"/>
    </location>
</feature>
<dbReference type="PRINTS" id="PR00320">
    <property type="entry name" value="GPROTEINBRPT"/>
</dbReference>
<evidence type="ECO:0000256" key="6">
    <source>
        <dbReference type="PROSITE-ProRule" id="PRU00221"/>
    </source>
</evidence>
<dbReference type="InterPro" id="IPR044715">
    <property type="entry name" value="WDR86-like"/>
</dbReference>
<feature type="region of interest" description="Disordered" evidence="8">
    <location>
        <begin position="1"/>
        <end position="29"/>
    </location>
</feature>
<dbReference type="SMART" id="SM00320">
    <property type="entry name" value="WD40"/>
    <property type="match status" value="6"/>
</dbReference>
<accession>A0ABP0X9A5</accession>
<dbReference type="SUPFAM" id="SSF90229">
    <property type="entry name" value="CCCH zinc finger"/>
    <property type="match status" value="2"/>
</dbReference>
<evidence type="ECO:0000313" key="11">
    <source>
        <dbReference type="Proteomes" id="UP001497444"/>
    </source>
</evidence>
<evidence type="ECO:0000256" key="5">
    <source>
        <dbReference type="ARBA" id="ARBA00022833"/>
    </source>
</evidence>
<protein>
    <recommendedName>
        <fullName evidence="9">C3H1-type domain-containing protein</fullName>
    </recommendedName>
</protein>
<keyword evidence="2 7" id="KW-0479">Metal-binding</keyword>
<dbReference type="PANTHER" id="PTHR44489:SF1">
    <property type="entry name" value="ZINC FINGER CCCH DOMAIN-CONTAINING PROTEIN 63"/>
    <property type="match status" value="1"/>
</dbReference>
<dbReference type="InterPro" id="IPR036322">
    <property type="entry name" value="WD40_repeat_dom_sf"/>
</dbReference>
<dbReference type="SUPFAM" id="SSF50978">
    <property type="entry name" value="WD40 repeat-like"/>
    <property type="match status" value="1"/>
</dbReference>
<dbReference type="Gene3D" id="2.130.10.10">
    <property type="entry name" value="YVTN repeat-like/Quinoprotein amine dehydrogenase"/>
    <property type="match status" value="2"/>
</dbReference>
<name>A0ABP0X9A5_9BRYO</name>
<feature type="repeat" description="WD" evidence="6">
    <location>
        <begin position="148"/>
        <end position="189"/>
    </location>
</feature>
<dbReference type="InterPro" id="IPR019775">
    <property type="entry name" value="WD40_repeat_CS"/>
</dbReference>
<reference evidence="10" key="1">
    <citation type="submission" date="2024-02" db="EMBL/GenBank/DDBJ databases">
        <authorList>
            <consortium name="ELIXIR-Norway"/>
            <consortium name="Elixir Norway"/>
        </authorList>
    </citation>
    <scope>NUCLEOTIDE SEQUENCE</scope>
</reference>
<feature type="domain" description="C3H1-type" evidence="9">
    <location>
        <begin position="30"/>
        <end position="57"/>
    </location>
</feature>
<feature type="zinc finger region" description="C3H1-type" evidence="7">
    <location>
        <begin position="110"/>
        <end position="137"/>
    </location>
</feature>
<organism evidence="10 11">
    <name type="scientific">Sphagnum jensenii</name>
    <dbReference type="NCBI Taxonomy" id="128206"/>
    <lineage>
        <taxon>Eukaryota</taxon>
        <taxon>Viridiplantae</taxon>
        <taxon>Streptophyta</taxon>
        <taxon>Embryophyta</taxon>
        <taxon>Bryophyta</taxon>
        <taxon>Sphagnophytina</taxon>
        <taxon>Sphagnopsida</taxon>
        <taxon>Sphagnales</taxon>
        <taxon>Sphagnaceae</taxon>
        <taxon>Sphagnum</taxon>
    </lineage>
</organism>
<evidence type="ECO:0000256" key="4">
    <source>
        <dbReference type="ARBA" id="ARBA00022771"/>
    </source>
</evidence>
<evidence type="ECO:0000313" key="10">
    <source>
        <dbReference type="EMBL" id="CAK9275129.1"/>
    </source>
</evidence>
<dbReference type="Pfam" id="PF14608">
    <property type="entry name" value="zf-CCCH_2"/>
    <property type="match status" value="2"/>
</dbReference>
<sequence>MDVDDGPARVHRKRHTRPVTTGGGRTVGKDHNPQICRYWQEGRCLKGEDCQWLHPGSVGTTGRVASLGNNGRRTTSNLIDSNRSSNRAGWGSVGGGGGGGFSTGNNQGRPRNGKPCNFWLKGNCNRGEDCMYLHAHTTAPDVEMMTQLIGHEKAIRAIEMPQGASQLYTGSQDESVRVWDCTTGQCASVVQMGGDVGALLSAPGWLFIGLPHEVQTWNMQTSAQQSLSGPKGQVHALAVSEDGLLFAGTQDGTILEWKFNPITNFFEPAASLSGHSGPVITLLFIGNCLYSGSTDKSIRIWDIGSGQCLQTLEGHSDVVMDLLCWEQFLLSCSLDGTIRVWAVNAAGQLDTTFTHPEDEGQAEPRNGALKMCGCNDGAGKPVLLVSYNDNIVRLYDLPTFSERGQLFSREEVRALQVGPGGLLFSGDSRGTVKVWRWTGVQLAAGGG</sequence>
<keyword evidence="1 6" id="KW-0853">WD repeat</keyword>
<feature type="repeat" description="WD" evidence="6">
    <location>
        <begin position="312"/>
        <end position="351"/>
    </location>
</feature>
<dbReference type="PROSITE" id="PS50103">
    <property type="entry name" value="ZF_C3H1"/>
    <property type="match status" value="2"/>
</dbReference>
<feature type="region of interest" description="Disordered" evidence="8">
    <location>
        <begin position="63"/>
        <end position="108"/>
    </location>
</feature>
<evidence type="ECO:0000259" key="9">
    <source>
        <dbReference type="PROSITE" id="PS50103"/>
    </source>
</evidence>
<evidence type="ECO:0000256" key="1">
    <source>
        <dbReference type="ARBA" id="ARBA00022574"/>
    </source>
</evidence>
<dbReference type="InterPro" id="IPR001680">
    <property type="entry name" value="WD40_rpt"/>
</dbReference>
<evidence type="ECO:0000256" key="2">
    <source>
        <dbReference type="ARBA" id="ARBA00022723"/>
    </source>
</evidence>
<keyword evidence="4 7" id="KW-0863">Zinc-finger</keyword>
<evidence type="ECO:0000256" key="7">
    <source>
        <dbReference type="PROSITE-ProRule" id="PRU00723"/>
    </source>
</evidence>
<dbReference type="SMART" id="SM00356">
    <property type="entry name" value="ZnF_C3H1"/>
    <property type="match status" value="2"/>
</dbReference>
<keyword evidence="3" id="KW-0677">Repeat</keyword>
<keyword evidence="5 7" id="KW-0862">Zinc</keyword>
<dbReference type="PROSITE" id="PS00678">
    <property type="entry name" value="WD_REPEATS_1"/>
    <property type="match status" value="1"/>
</dbReference>
<dbReference type="PANTHER" id="PTHR44489">
    <property type="match status" value="1"/>
</dbReference>
<gene>
    <name evidence="10" type="ORF">CSSPJE1EN1_LOCUS20607</name>
</gene>